<reference evidence="3 4" key="1">
    <citation type="submission" date="2024-03" db="EMBL/GenBank/DDBJ databases">
        <title>Actinomycetospora sp. OC33-EN07, a novel actinomycete isolated from wild orchid (Aerides multiflora).</title>
        <authorList>
            <person name="Suriyachadkun C."/>
        </authorList>
    </citation>
    <scope>NUCLEOTIDE SEQUENCE [LARGE SCALE GENOMIC DNA]</scope>
    <source>
        <strain evidence="3 4">OC33-EN07</strain>
    </source>
</reference>
<dbReference type="Pfam" id="PF01035">
    <property type="entry name" value="DNA_binding_1"/>
    <property type="match status" value="1"/>
</dbReference>
<dbReference type="Proteomes" id="UP001369736">
    <property type="component" value="Unassembled WGS sequence"/>
</dbReference>
<dbReference type="Gene3D" id="1.10.10.10">
    <property type="entry name" value="Winged helix-like DNA-binding domain superfamily/Winged helix DNA-binding domain"/>
    <property type="match status" value="1"/>
</dbReference>
<dbReference type="SUPFAM" id="SSF46767">
    <property type="entry name" value="Methylated DNA-protein cysteine methyltransferase, C-terminal domain"/>
    <property type="match status" value="1"/>
</dbReference>
<dbReference type="InterPro" id="IPR036217">
    <property type="entry name" value="MethylDNA_cys_MeTrfase_DNAb"/>
</dbReference>
<evidence type="ECO:0000313" key="3">
    <source>
        <dbReference type="EMBL" id="MEJ2863621.1"/>
    </source>
</evidence>
<evidence type="ECO:0000259" key="2">
    <source>
        <dbReference type="Pfam" id="PF01035"/>
    </source>
</evidence>
<keyword evidence="1" id="KW-0227">DNA damage</keyword>
<evidence type="ECO:0000313" key="4">
    <source>
        <dbReference type="Proteomes" id="UP001369736"/>
    </source>
</evidence>
<dbReference type="PANTHER" id="PTHR42942">
    <property type="entry name" value="6-O-METHYLGUANINE DNA METHYLTRANSFERASE"/>
    <property type="match status" value="1"/>
</dbReference>
<dbReference type="PANTHER" id="PTHR42942:SF1">
    <property type="entry name" value="ALKYLTRANSFERASE-LIKE PROTEIN 1"/>
    <property type="match status" value="1"/>
</dbReference>
<sequence length="97" mass="10197">MNEVAERVLGIVSSIPDGRVMTYGDVAEAAGTGPRAVGQILRNDGHDVPWWRVVDATGRPVRAAAHGALAHFLEESTPLLSQGDDVRVDLARAGAAI</sequence>
<evidence type="ECO:0000256" key="1">
    <source>
        <dbReference type="ARBA" id="ARBA00022763"/>
    </source>
</evidence>
<gene>
    <name evidence="3" type="ORF">WCD58_20845</name>
</gene>
<proteinExistence type="predicted"/>
<accession>A0ABU8M8Y7</accession>
<comment type="caution">
    <text evidence="3">The sequence shown here is derived from an EMBL/GenBank/DDBJ whole genome shotgun (WGS) entry which is preliminary data.</text>
</comment>
<dbReference type="InterPro" id="IPR014048">
    <property type="entry name" value="MethylDNA_cys_MeTrfase_DNA-bd"/>
</dbReference>
<name>A0ABU8M8Y7_9PSEU</name>
<organism evidence="3 4">
    <name type="scientific">Actinomycetospora flava</name>
    <dbReference type="NCBI Taxonomy" id="3129232"/>
    <lineage>
        <taxon>Bacteria</taxon>
        <taxon>Bacillati</taxon>
        <taxon>Actinomycetota</taxon>
        <taxon>Actinomycetes</taxon>
        <taxon>Pseudonocardiales</taxon>
        <taxon>Pseudonocardiaceae</taxon>
        <taxon>Actinomycetospora</taxon>
    </lineage>
</organism>
<dbReference type="InterPro" id="IPR052520">
    <property type="entry name" value="ATL_DNA_repair"/>
</dbReference>
<feature type="domain" description="Methylated-DNA-[protein]-cysteine S-methyltransferase DNA binding" evidence="2">
    <location>
        <begin position="5"/>
        <end position="63"/>
    </location>
</feature>
<dbReference type="InterPro" id="IPR036388">
    <property type="entry name" value="WH-like_DNA-bd_sf"/>
</dbReference>
<keyword evidence="4" id="KW-1185">Reference proteome</keyword>
<dbReference type="CDD" id="cd06445">
    <property type="entry name" value="ATase"/>
    <property type="match status" value="1"/>
</dbReference>
<protein>
    <submittedName>
        <fullName evidence="3">MGMT family protein</fullName>
    </submittedName>
</protein>
<dbReference type="RefSeq" id="WP_337704984.1">
    <property type="nucleotide sequence ID" value="NZ_JBBEGM010000009.1"/>
</dbReference>
<dbReference type="EMBL" id="JBBEGM010000009">
    <property type="protein sequence ID" value="MEJ2863621.1"/>
    <property type="molecule type" value="Genomic_DNA"/>
</dbReference>